<comment type="caution">
    <text evidence="1">The sequence shown here is derived from an EMBL/GenBank/DDBJ whole genome shotgun (WGS) entry which is preliminary data.</text>
</comment>
<evidence type="ECO:0000313" key="2">
    <source>
        <dbReference type="Proteomes" id="UP001605036"/>
    </source>
</evidence>
<evidence type="ECO:0000313" key="1">
    <source>
        <dbReference type="EMBL" id="KAL2632578.1"/>
    </source>
</evidence>
<accession>A0ABD1YPH0</accession>
<keyword evidence="2" id="KW-1185">Reference proteome</keyword>
<dbReference type="EMBL" id="JBHFFA010000003">
    <property type="protein sequence ID" value="KAL2632578.1"/>
    <property type="molecule type" value="Genomic_DNA"/>
</dbReference>
<dbReference type="AlphaFoldDB" id="A0ABD1YPH0"/>
<sequence>MTRPPCPKYPFDNKNYHEIKRPGCAQTIRLPEELLDTYVTLRRCLGPKTSHVAIIRFLFEAANAAITTVLEAEDA</sequence>
<name>A0ABD1YPH0_9MARC</name>
<gene>
    <name evidence="1" type="ORF">R1flu_004057</name>
</gene>
<protein>
    <submittedName>
        <fullName evidence="1">Uncharacterized protein</fullName>
    </submittedName>
</protein>
<organism evidence="1 2">
    <name type="scientific">Riccia fluitans</name>
    <dbReference type="NCBI Taxonomy" id="41844"/>
    <lineage>
        <taxon>Eukaryota</taxon>
        <taxon>Viridiplantae</taxon>
        <taxon>Streptophyta</taxon>
        <taxon>Embryophyta</taxon>
        <taxon>Marchantiophyta</taxon>
        <taxon>Marchantiopsida</taxon>
        <taxon>Marchantiidae</taxon>
        <taxon>Marchantiales</taxon>
        <taxon>Ricciaceae</taxon>
        <taxon>Riccia</taxon>
    </lineage>
</organism>
<proteinExistence type="predicted"/>
<reference evidence="1 2" key="1">
    <citation type="submission" date="2024-09" db="EMBL/GenBank/DDBJ databases">
        <title>Chromosome-scale assembly of Riccia fluitans.</title>
        <authorList>
            <person name="Paukszto L."/>
            <person name="Sawicki J."/>
            <person name="Karawczyk K."/>
            <person name="Piernik-Szablinska J."/>
            <person name="Szczecinska M."/>
            <person name="Mazdziarz M."/>
        </authorList>
    </citation>
    <scope>NUCLEOTIDE SEQUENCE [LARGE SCALE GENOMIC DNA]</scope>
    <source>
        <strain evidence="1">Rf_01</strain>
        <tissue evidence="1">Aerial parts of the thallus</tissue>
    </source>
</reference>
<dbReference type="Proteomes" id="UP001605036">
    <property type="component" value="Unassembled WGS sequence"/>
</dbReference>